<dbReference type="EMBL" id="JACHNY010000003">
    <property type="protein sequence ID" value="MBB4617798.1"/>
    <property type="molecule type" value="Genomic_DNA"/>
</dbReference>
<dbReference type="InterPro" id="IPR009097">
    <property type="entry name" value="Cyclic_Pdiesterase"/>
</dbReference>
<gene>
    <name evidence="1" type="ORF">GGQ96_001926</name>
</gene>
<evidence type="ECO:0000313" key="1">
    <source>
        <dbReference type="EMBL" id="MBB4617798.1"/>
    </source>
</evidence>
<accession>A0A7W7AIS3</accession>
<organism evidence="1 2">
    <name type="scientific">Sphingomonas abaci</name>
    <dbReference type="NCBI Taxonomy" id="237611"/>
    <lineage>
        <taxon>Bacteria</taxon>
        <taxon>Pseudomonadati</taxon>
        <taxon>Pseudomonadota</taxon>
        <taxon>Alphaproteobacteria</taxon>
        <taxon>Sphingomonadales</taxon>
        <taxon>Sphingomonadaceae</taxon>
        <taxon>Sphingomonas</taxon>
    </lineage>
</organism>
<reference evidence="1 2" key="1">
    <citation type="submission" date="2020-08" db="EMBL/GenBank/DDBJ databases">
        <title>Genomic Encyclopedia of Type Strains, Phase IV (KMG-IV): sequencing the most valuable type-strain genomes for metagenomic binning, comparative biology and taxonomic classification.</title>
        <authorList>
            <person name="Goeker M."/>
        </authorList>
    </citation>
    <scope>NUCLEOTIDE SEQUENCE [LARGE SCALE GENOMIC DNA]</scope>
    <source>
        <strain evidence="1 2">DSM 15867</strain>
    </source>
</reference>
<protein>
    <recommendedName>
        <fullName evidence="3">2'-5' RNA ligase family protein</fullName>
    </recommendedName>
</protein>
<keyword evidence="2" id="KW-1185">Reference proteome</keyword>
<evidence type="ECO:0000313" key="2">
    <source>
        <dbReference type="Proteomes" id="UP000574769"/>
    </source>
</evidence>
<proteinExistence type="predicted"/>
<dbReference type="SUPFAM" id="SSF55144">
    <property type="entry name" value="LigT-like"/>
    <property type="match status" value="1"/>
</dbReference>
<name>A0A7W7AIS3_9SPHN</name>
<dbReference type="Pfam" id="PF13563">
    <property type="entry name" value="2_5_RNA_ligase2"/>
    <property type="match status" value="1"/>
</dbReference>
<dbReference type="AlphaFoldDB" id="A0A7W7AIS3"/>
<sequence>MSGEGASVAAPIPAPIIVTALFGRADQGWFDAQRTAYFPPERNVLAAHCTLFHHLPPSSAAELKHRLTQATRGVRAPDARVSGLMSLGRGVAYRIDCPMLGEIRADLVDAFAGLLTPQDAGGWRPHVTIQNKVDPKVAKLLLGRLQADFAPRQVEIAGLAAWWYRGGPWELLSRHLFA</sequence>
<dbReference type="RefSeq" id="WP_221239879.1">
    <property type="nucleotide sequence ID" value="NZ_JACHNY010000003.1"/>
</dbReference>
<evidence type="ECO:0008006" key="3">
    <source>
        <dbReference type="Google" id="ProtNLM"/>
    </source>
</evidence>
<comment type="caution">
    <text evidence="1">The sequence shown here is derived from an EMBL/GenBank/DDBJ whole genome shotgun (WGS) entry which is preliminary data.</text>
</comment>
<dbReference type="Gene3D" id="3.90.1140.10">
    <property type="entry name" value="Cyclic phosphodiesterase"/>
    <property type="match status" value="1"/>
</dbReference>
<dbReference type="Proteomes" id="UP000574769">
    <property type="component" value="Unassembled WGS sequence"/>
</dbReference>